<gene>
    <name evidence="2" type="ORF">LAC1533_0584</name>
</gene>
<dbReference type="RefSeq" id="WP_079578762.1">
    <property type="nucleotide sequence ID" value="NZ_LT630287.1"/>
</dbReference>
<dbReference type="Pfam" id="PF13701">
    <property type="entry name" value="DDE_Tnp_1_4"/>
    <property type="match status" value="1"/>
</dbReference>
<dbReference type="Proteomes" id="UP000190935">
    <property type="component" value="Chromosome I"/>
</dbReference>
<name>A0A1K1KRD2_9LACO</name>
<dbReference type="GeneID" id="95348663"/>
<accession>A0A1K1KRD2</accession>
<evidence type="ECO:0000313" key="3">
    <source>
        <dbReference type="Proteomes" id="UP000190935"/>
    </source>
</evidence>
<reference evidence="3" key="1">
    <citation type="submission" date="2016-11" db="EMBL/GenBank/DDBJ databases">
        <authorList>
            <person name="Papadimitriou K."/>
        </authorList>
    </citation>
    <scope>NUCLEOTIDE SEQUENCE [LARGE SCALE GENOMIC DNA]</scope>
    <source>
        <strain evidence="3">ACA-DC 1533</strain>
    </source>
</reference>
<protein>
    <submittedName>
        <fullName evidence="2">Transposase</fullName>
    </submittedName>
</protein>
<evidence type="ECO:0000313" key="2">
    <source>
        <dbReference type="EMBL" id="SFV40004.1"/>
    </source>
</evidence>
<dbReference type="EMBL" id="LT630287">
    <property type="protein sequence ID" value="SFV40004.1"/>
    <property type="molecule type" value="Genomic_DNA"/>
</dbReference>
<dbReference type="AlphaFoldDB" id="A0A1K1KRD2"/>
<dbReference type="KEGG" id="laca:LAC1533_0584"/>
<organism evidence="2 3">
    <name type="scientific">Ligilactobacillus acidipiscis</name>
    <dbReference type="NCBI Taxonomy" id="89059"/>
    <lineage>
        <taxon>Bacteria</taxon>
        <taxon>Bacillati</taxon>
        <taxon>Bacillota</taxon>
        <taxon>Bacilli</taxon>
        <taxon>Lactobacillales</taxon>
        <taxon>Lactobacillaceae</taxon>
        <taxon>Ligilactobacillus</taxon>
    </lineage>
</organism>
<evidence type="ECO:0000259" key="1">
    <source>
        <dbReference type="Pfam" id="PF13701"/>
    </source>
</evidence>
<sequence length="139" mass="15497">MATLPEKRVNFNPKLHISHTGGELSTDAGLVLVKELMAQLNFTTLAYQLVHFDDQRHYARYSNVSLLEQVVLQLIAGYPADLAATSLRDDPTFKLLLAQPQLASQPSLSRFWQRCDEQTITKILVAVIESNDLIKSSGS</sequence>
<feature type="domain" description="Transposase DDE" evidence="1">
    <location>
        <begin position="9"/>
        <end position="122"/>
    </location>
</feature>
<dbReference type="InterPro" id="IPR025668">
    <property type="entry name" value="Tnp_DDE_dom"/>
</dbReference>
<proteinExistence type="predicted"/>